<dbReference type="GO" id="GO:0006754">
    <property type="term" value="P:ATP biosynthetic process"/>
    <property type="evidence" value="ECO:0007669"/>
    <property type="project" value="UniProtKB-KW"/>
</dbReference>
<accession>A0A219YQI4</accession>
<keyword evidence="10" id="KW-0066">ATP synthesis</keyword>
<dbReference type="RefSeq" id="YP_009413699.1">
    <property type="nucleotide sequence ID" value="NC_035587.1"/>
</dbReference>
<reference evidence="12" key="1">
    <citation type="journal article" date="2017" name="PLoS ONE">
        <title>Sequencing of the complete mitochondrial genomes of eight freshwater snail species exposes pervasive paraphyly within the Viviparidae family (Caenogastropoda).</title>
        <authorList>
            <person name="Wang J.G."/>
            <person name="Zhang D."/>
            <person name="Jakovlic I."/>
            <person name="Wang W.M."/>
        </authorList>
    </citation>
    <scope>NUCLEOTIDE SEQUENCE</scope>
</reference>
<evidence type="ECO:0000256" key="2">
    <source>
        <dbReference type="ARBA" id="ARBA00006810"/>
    </source>
</evidence>
<geneLocation type="mitochondrion" evidence="12"/>
<comment type="subcellular location">
    <subcellularLocation>
        <location evidence="1">Membrane</location>
        <topology evidence="1">Multi-pass membrane protein</topology>
    </subcellularLocation>
</comment>
<evidence type="ECO:0000256" key="4">
    <source>
        <dbReference type="ARBA" id="ARBA00022547"/>
    </source>
</evidence>
<gene>
    <name evidence="12" type="primary">ATP6</name>
</gene>
<dbReference type="SUPFAM" id="SSF81336">
    <property type="entry name" value="F1F0 ATP synthase subunit A"/>
    <property type="match status" value="1"/>
</dbReference>
<feature type="transmembrane region" description="Helical" evidence="11">
    <location>
        <begin position="32"/>
        <end position="55"/>
    </location>
</feature>
<keyword evidence="4" id="KW-0138">CF(0)</keyword>
<evidence type="ECO:0000256" key="6">
    <source>
        <dbReference type="ARBA" id="ARBA00022781"/>
    </source>
</evidence>
<feature type="transmembrane region" description="Helical" evidence="11">
    <location>
        <begin position="93"/>
        <end position="118"/>
    </location>
</feature>
<evidence type="ECO:0000256" key="7">
    <source>
        <dbReference type="ARBA" id="ARBA00022989"/>
    </source>
</evidence>
<evidence type="ECO:0000256" key="11">
    <source>
        <dbReference type="SAM" id="Phobius"/>
    </source>
</evidence>
<keyword evidence="5 11" id="KW-0812">Transmembrane</keyword>
<keyword evidence="3" id="KW-0813">Transport</keyword>
<evidence type="ECO:0000256" key="9">
    <source>
        <dbReference type="ARBA" id="ARBA00023136"/>
    </source>
</evidence>
<evidence type="ECO:0000256" key="5">
    <source>
        <dbReference type="ARBA" id="ARBA00022692"/>
    </source>
</evidence>
<dbReference type="AlphaFoldDB" id="A0A219YQI4"/>
<evidence type="ECO:0000313" key="12">
    <source>
        <dbReference type="EMBL" id="AQT38727.1"/>
    </source>
</evidence>
<feature type="transmembrane region" description="Helical" evidence="11">
    <location>
        <begin position="159"/>
        <end position="180"/>
    </location>
</feature>
<dbReference type="GeneID" id="33875340"/>
<keyword evidence="9 11" id="KW-0472">Membrane</keyword>
<dbReference type="InterPro" id="IPR035908">
    <property type="entry name" value="F0_ATP_A_sf"/>
</dbReference>
<feature type="transmembrane region" description="Helical" evidence="11">
    <location>
        <begin position="7"/>
        <end position="26"/>
    </location>
</feature>
<keyword evidence="6" id="KW-0375">Hydrogen ion transport</keyword>
<sequence length="239" mass="27774">MKECLWMFFLLLMIMISFFISFYILLWVFGLIVVLLFSSMFGVIKSSIIEVANILKNTICGQVFRSFGFYLGVFMNLIAALFLFLILMNVSGLVPYVFSLTSHLVVSFSLGFALWLALILSSCFYNTKSFIASLLPVGAPSFFNLFFNYCWNCWNWYSVYYFIGSVNCYMSAGHIVLSLVGNYFMSSDFTGFVSIFVLMFSLFTLFLNLELGWFKHMFFVYFILYSDDHPLKWMFGYMS</sequence>
<keyword evidence="8" id="KW-0406">Ion transport</keyword>
<evidence type="ECO:0000256" key="3">
    <source>
        <dbReference type="ARBA" id="ARBA00022448"/>
    </source>
</evidence>
<proteinExistence type="inferred from homology"/>
<evidence type="ECO:0000256" key="10">
    <source>
        <dbReference type="ARBA" id="ARBA00023310"/>
    </source>
</evidence>
<dbReference type="CTD" id="4508"/>
<feature type="transmembrane region" description="Helical" evidence="11">
    <location>
        <begin position="130"/>
        <end position="147"/>
    </location>
</feature>
<organism evidence="12">
    <name type="scientific">Margarya melanioides</name>
    <dbReference type="NCBI Taxonomy" id="888545"/>
    <lineage>
        <taxon>Eukaryota</taxon>
        <taxon>Metazoa</taxon>
        <taxon>Spiralia</taxon>
        <taxon>Lophotrochozoa</taxon>
        <taxon>Mollusca</taxon>
        <taxon>Gastropoda</taxon>
        <taxon>Caenogastropoda</taxon>
        <taxon>Architaenioglossa</taxon>
        <taxon>Viviparoidea</taxon>
        <taxon>Viviparidae</taxon>
        <taxon>Margarya</taxon>
    </lineage>
</organism>
<feature type="transmembrane region" description="Helical" evidence="11">
    <location>
        <begin position="192"/>
        <end position="214"/>
    </location>
</feature>
<dbReference type="GO" id="GO:1902600">
    <property type="term" value="P:proton transmembrane transport"/>
    <property type="evidence" value="ECO:0007669"/>
    <property type="project" value="UniProtKB-KW"/>
</dbReference>
<evidence type="ECO:0000256" key="8">
    <source>
        <dbReference type="ARBA" id="ARBA00023065"/>
    </source>
</evidence>
<keyword evidence="7 11" id="KW-1133">Transmembrane helix</keyword>
<name>A0A219YQI4_9CAEN</name>
<dbReference type="EMBL" id="KY196442">
    <property type="protein sequence ID" value="AQT38727.1"/>
    <property type="molecule type" value="Genomic_DNA"/>
</dbReference>
<evidence type="ECO:0000256" key="1">
    <source>
        <dbReference type="ARBA" id="ARBA00004141"/>
    </source>
</evidence>
<comment type="similarity">
    <text evidence="2">Belongs to the ATPase A chain family.</text>
</comment>
<keyword evidence="12" id="KW-0496">Mitochondrion</keyword>
<protein>
    <submittedName>
        <fullName evidence="12">ATP synthase F0 subunit 6</fullName>
    </submittedName>
</protein>
<feature type="transmembrane region" description="Helical" evidence="11">
    <location>
        <begin position="67"/>
        <end position="87"/>
    </location>
</feature>
<dbReference type="GO" id="GO:0045259">
    <property type="term" value="C:proton-transporting ATP synthase complex"/>
    <property type="evidence" value="ECO:0007669"/>
    <property type="project" value="UniProtKB-KW"/>
</dbReference>